<evidence type="ECO:0000256" key="10">
    <source>
        <dbReference type="ARBA" id="ARBA00034923"/>
    </source>
</evidence>
<proteinExistence type="inferred from homology"/>
<evidence type="ECO:0000256" key="4">
    <source>
        <dbReference type="ARBA" id="ARBA00022806"/>
    </source>
</evidence>
<dbReference type="Pfam" id="PF13361">
    <property type="entry name" value="UvrD_C"/>
    <property type="match status" value="2"/>
</dbReference>
<dbReference type="GO" id="GO:0005524">
    <property type="term" value="F:ATP binding"/>
    <property type="evidence" value="ECO:0007669"/>
    <property type="project" value="UniProtKB-UniRule"/>
</dbReference>
<keyword evidence="3 12" id="KW-0378">Hydrolase</keyword>
<dbReference type="CDD" id="cd17932">
    <property type="entry name" value="DEXQc_UvrD"/>
    <property type="match status" value="1"/>
</dbReference>
<protein>
    <recommendedName>
        <fullName evidence="9">DNA 3'-5' helicase</fullName>
        <ecNumber evidence="9">5.6.2.4</ecNumber>
    </recommendedName>
    <alternativeName>
        <fullName evidence="10">DNA 3'-5' helicase II</fullName>
    </alternativeName>
</protein>
<keyword evidence="5 12" id="KW-0067">ATP-binding</keyword>
<dbReference type="PANTHER" id="PTHR11070:SF2">
    <property type="entry name" value="ATP-DEPENDENT DNA HELICASE SRS2"/>
    <property type="match status" value="1"/>
</dbReference>
<dbReference type="Gene3D" id="1.10.486.10">
    <property type="entry name" value="PCRA, domain 4"/>
    <property type="match status" value="1"/>
</dbReference>
<dbReference type="InterPro" id="IPR013986">
    <property type="entry name" value="DExx_box_DNA_helicase_dom_sf"/>
</dbReference>
<evidence type="ECO:0000313" key="15">
    <source>
        <dbReference type="EMBL" id="SCM70209.1"/>
    </source>
</evidence>
<dbReference type="EMBL" id="FMJD01000001">
    <property type="protein sequence ID" value="SCM70209.1"/>
    <property type="molecule type" value="Genomic_DNA"/>
</dbReference>
<dbReference type="AlphaFoldDB" id="A0A212KYK8"/>
<keyword evidence="6" id="KW-0238">DNA-binding</keyword>
<keyword evidence="7" id="KW-0413">Isomerase</keyword>
<evidence type="ECO:0000259" key="14">
    <source>
        <dbReference type="PROSITE" id="PS51217"/>
    </source>
</evidence>
<keyword evidence="4 12" id="KW-0347">Helicase</keyword>
<evidence type="ECO:0000256" key="2">
    <source>
        <dbReference type="ARBA" id="ARBA00022741"/>
    </source>
</evidence>
<feature type="domain" description="UvrD-like helicase C-terminal" evidence="14">
    <location>
        <begin position="496"/>
        <end position="778"/>
    </location>
</feature>
<keyword evidence="2 12" id="KW-0547">Nucleotide-binding</keyword>
<dbReference type="GO" id="GO:0016787">
    <property type="term" value="F:hydrolase activity"/>
    <property type="evidence" value="ECO:0007669"/>
    <property type="project" value="UniProtKB-UniRule"/>
</dbReference>
<dbReference type="PANTHER" id="PTHR11070">
    <property type="entry name" value="UVRD / RECB / PCRA DNA HELICASE FAMILY MEMBER"/>
    <property type="match status" value="1"/>
</dbReference>
<comment type="catalytic activity">
    <reaction evidence="11">
        <text>ATP + H2O = ADP + phosphate + H(+)</text>
        <dbReference type="Rhea" id="RHEA:13065"/>
        <dbReference type="ChEBI" id="CHEBI:15377"/>
        <dbReference type="ChEBI" id="CHEBI:15378"/>
        <dbReference type="ChEBI" id="CHEBI:30616"/>
        <dbReference type="ChEBI" id="CHEBI:43474"/>
        <dbReference type="ChEBI" id="CHEBI:456216"/>
        <dbReference type="EC" id="5.6.2.4"/>
    </reaction>
</comment>
<dbReference type="EC" id="5.6.2.4" evidence="9"/>
<dbReference type="GO" id="GO:0000725">
    <property type="term" value="P:recombinational repair"/>
    <property type="evidence" value="ECO:0007669"/>
    <property type="project" value="TreeGrafter"/>
</dbReference>
<organism evidence="15">
    <name type="scientific">uncultured Pleomorphomonas sp</name>
    <dbReference type="NCBI Taxonomy" id="442121"/>
    <lineage>
        <taxon>Bacteria</taxon>
        <taxon>Pseudomonadati</taxon>
        <taxon>Pseudomonadota</taxon>
        <taxon>Alphaproteobacteria</taxon>
        <taxon>Hyphomicrobiales</taxon>
        <taxon>Pleomorphomonadaceae</taxon>
        <taxon>Pleomorphomonas</taxon>
        <taxon>environmental samples</taxon>
    </lineage>
</organism>
<dbReference type="GO" id="GO:0005829">
    <property type="term" value="C:cytosol"/>
    <property type="evidence" value="ECO:0007669"/>
    <property type="project" value="TreeGrafter"/>
</dbReference>
<evidence type="ECO:0000256" key="11">
    <source>
        <dbReference type="ARBA" id="ARBA00048988"/>
    </source>
</evidence>
<feature type="domain" description="UvrD-like helicase ATP-binding" evidence="13">
    <location>
        <begin position="195"/>
        <end position="495"/>
    </location>
</feature>
<feature type="binding site" evidence="12">
    <location>
        <begin position="216"/>
        <end position="223"/>
    </location>
    <ligand>
        <name>ATP</name>
        <dbReference type="ChEBI" id="CHEBI:30616"/>
    </ligand>
</feature>
<comment type="similarity">
    <text evidence="1">Belongs to the helicase family. UvrD subfamily.</text>
</comment>
<sequence length="1138" mass="124845">MDAFETIRITAAGLHDQFVAGGVDALKPLTLTDAAIKHYGIELAFLEPGNTALNGGRAVFDQQSRTICAEDIGSDADRALLVGHEIGHVAVHTMSSCCSVSDIDPSRSTESAPVGLQKVEDYGARERRELEANVFAREFLFPRHLARKMHVDQVMSAADIAAATGLPVPLVRQQILDALLLPKIEPSASKPKPIFTEDPAQEDAARHRGKPYLLRAGPGTGKTRTLVRRIETLIQDHVDPPSMLVLTFSNRTAGELSERLSKAIGQDAAQMWVGTFHGFGLDLVRRFHEKLELPPDPTLFDRSDAISVLEQILPTLPLSHYRNLWDPVVVLREILQAISRAKDEVVTPPEYRRLAEAMAKSADPSEEKAVDLAEKCLEIASVYELYEDAKRSRGAVDFGDLIMLPALLIERDEAVRNAVRLRHRHLLVDEYQDVNRASVRLVKAVAGAGENLWAVGDARQSIYRFRGASSANMASFGTDFPDAKLGQLGLSYRSTQMVLDTFSGFSAGMPLPPELANLPLKAERGPGEAKPELRTLLNPAEEAAGIAASVRELETGGIALRDQAILCRTNDRLNEIAQALEDRSIPVLHLGSLFEREEVRDLLSVLSLAADRFGAGLVRIASMERYAIPAQDVKRLLDHLKASKKPAILCLNELPSVAGISPAGVKGISRLADDLKGMKASASPWDMATTFLLDRTDLVRRMAAGIGIGDRMRAIAVWQFLNFLRDQSPVATGSPVQTLLDRVRNLVLLAEERDLRQVPDAALQMNAVRLMTVHGSKGLEFEAVHIPGFVKTGIPASYRGLSCPVPEGMIEGAVGTVFEEADRAHKQEQECLFFVAMSRARTHLHLYSYRQQPNGATRNPSDYLARIAGSLRSIASPSTIDLPPRPPRRIEITIADEWERTHQHVSAYESCPLRFFYTHILGIGTARRTTPFERTHACIYEFIDWLAEERISSSPDLKAAQEAFDAIWKDKAPHDSPYVADYHKLASSIVAGLIKAGAGRRFREAAPLAINYRNGKVIVIPDEIAERHDGVIVVRKVRTGKRGKTEFAKLEYSLFQRAAAQHFGARAIVEAVHPSDSGVEDVPLPQAKKADNNDTAVEKILAGIAGGLFAPDPDTFRCPRCPHFFICASAPQGPLAIA</sequence>
<dbReference type="SUPFAM" id="SSF52540">
    <property type="entry name" value="P-loop containing nucleoside triphosphate hydrolases"/>
    <property type="match status" value="1"/>
</dbReference>
<dbReference type="GO" id="GO:0033202">
    <property type="term" value="C:DNA helicase complex"/>
    <property type="evidence" value="ECO:0007669"/>
    <property type="project" value="TreeGrafter"/>
</dbReference>
<evidence type="ECO:0000256" key="8">
    <source>
        <dbReference type="ARBA" id="ARBA00034617"/>
    </source>
</evidence>
<dbReference type="InterPro" id="IPR000212">
    <property type="entry name" value="DNA_helicase_UvrD/REP"/>
</dbReference>
<dbReference type="GO" id="GO:0003677">
    <property type="term" value="F:DNA binding"/>
    <property type="evidence" value="ECO:0007669"/>
    <property type="project" value="UniProtKB-KW"/>
</dbReference>
<evidence type="ECO:0000259" key="13">
    <source>
        <dbReference type="PROSITE" id="PS51198"/>
    </source>
</evidence>
<dbReference type="InterPro" id="IPR038726">
    <property type="entry name" value="PDDEXK_AddAB-type"/>
</dbReference>
<evidence type="ECO:0000256" key="3">
    <source>
        <dbReference type="ARBA" id="ARBA00022801"/>
    </source>
</evidence>
<dbReference type="Gene3D" id="1.10.10.160">
    <property type="match status" value="1"/>
</dbReference>
<name>A0A212KYK8_9HYPH</name>
<evidence type="ECO:0000256" key="1">
    <source>
        <dbReference type="ARBA" id="ARBA00009922"/>
    </source>
</evidence>
<dbReference type="GO" id="GO:0043138">
    <property type="term" value="F:3'-5' DNA helicase activity"/>
    <property type="evidence" value="ECO:0007669"/>
    <property type="project" value="UniProtKB-EC"/>
</dbReference>
<gene>
    <name evidence="15" type="ORF">KL86PLE_10076</name>
</gene>
<dbReference type="InterPro" id="IPR014016">
    <property type="entry name" value="UvrD-like_ATP-bd"/>
</dbReference>
<evidence type="ECO:0000256" key="5">
    <source>
        <dbReference type="ARBA" id="ARBA00022840"/>
    </source>
</evidence>
<evidence type="ECO:0000256" key="7">
    <source>
        <dbReference type="ARBA" id="ARBA00023235"/>
    </source>
</evidence>
<dbReference type="Pfam" id="PF12705">
    <property type="entry name" value="PDDEXK_1"/>
    <property type="match status" value="1"/>
</dbReference>
<dbReference type="PROSITE" id="PS51198">
    <property type="entry name" value="UVRD_HELICASE_ATP_BIND"/>
    <property type="match status" value="1"/>
</dbReference>
<dbReference type="RefSeq" id="WP_288195472.1">
    <property type="nucleotide sequence ID" value="NZ_LT608334.1"/>
</dbReference>
<dbReference type="InterPro" id="IPR027417">
    <property type="entry name" value="P-loop_NTPase"/>
</dbReference>
<dbReference type="Pfam" id="PF00580">
    <property type="entry name" value="UvrD-helicase"/>
    <property type="match status" value="1"/>
</dbReference>
<comment type="catalytic activity">
    <reaction evidence="8">
        <text>Couples ATP hydrolysis with the unwinding of duplex DNA by translocating in the 3'-5' direction.</text>
        <dbReference type="EC" id="5.6.2.4"/>
    </reaction>
</comment>
<evidence type="ECO:0000256" key="9">
    <source>
        <dbReference type="ARBA" id="ARBA00034808"/>
    </source>
</evidence>
<dbReference type="PROSITE" id="PS51217">
    <property type="entry name" value="UVRD_HELICASE_CTER"/>
    <property type="match status" value="1"/>
</dbReference>
<evidence type="ECO:0000256" key="12">
    <source>
        <dbReference type="PROSITE-ProRule" id="PRU00560"/>
    </source>
</evidence>
<dbReference type="InterPro" id="IPR014017">
    <property type="entry name" value="DNA_helicase_UvrD-like_C"/>
</dbReference>
<reference evidence="15" key="1">
    <citation type="submission" date="2016-08" db="EMBL/GenBank/DDBJ databases">
        <authorList>
            <person name="Seilhamer J.J."/>
        </authorList>
    </citation>
    <scope>NUCLEOTIDE SEQUENCE</scope>
    <source>
        <strain evidence="15">86</strain>
    </source>
</reference>
<accession>A0A212KYK8</accession>
<evidence type="ECO:0000256" key="6">
    <source>
        <dbReference type="ARBA" id="ARBA00023125"/>
    </source>
</evidence>
<dbReference type="Gene3D" id="3.40.50.300">
    <property type="entry name" value="P-loop containing nucleotide triphosphate hydrolases"/>
    <property type="match status" value="3"/>
</dbReference>